<feature type="domain" description="RNA polymerase Rpb1" evidence="8">
    <location>
        <begin position="104"/>
        <end position="261"/>
    </location>
</feature>
<evidence type="ECO:0000256" key="7">
    <source>
        <dbReference type="SAM" id="MobiDB-lite"/>
    </source>
</evidence>
<dbReference type="InterPro" id="IPR044893">
    <property type="entry name" value="RNA_pol_Rpb1_clamp_domain"/>
</dbReference>
<dbReference type="EMBL" id="CP111017">
    <property type="protein sequence ID" value="WAR08032.1"/>
    <property type="molecule type" value="Genomic_DNA"/>
</dbReference>
<keyword evidence="3" id="KW-0240">DNA-directed RNA polymerase</keyword>
<evidence type="ECO:0000256" key="4">
    <source>
        <dbReference type="ARBA" id="ARBA00022679"/>
    </source>
</evidence>
<proteinExistence type="inferred from homology"/>
<evidence type="ECO:0000256" key="3">
    <source>
        <dbReference type="ARBA" id="ARBA00022478"/>
    </source>
</evidence>
<evidence type="ECO:0000313" key="10">
    <source>
        <dbReference type="Proteomes" id="UP001164746"/>
    </source>
</evidence>
<evidence type="ECO:0000256" key="2">
    <source>
        <dbReference type="ARBA" id="ARBA00012418"/>
    </source>
</evidence>
<comment type="similarity">
    <text evidence="1">Belongs to the RNA polymerase beta' chain family.</text>
</comment>
<keyword evidence="10" id="KW-1185">Reference proteome</keyword>
<keyword evidence="5" id="KW-0548">Nucleotidyltransferase</keyword>
<dbReference type="PANTHER" id="PTHR19376:SF11">
    <property type="entry name" value="DNA-DIRECTED RNA POLYMERASE I SUBUNIT RPA1"/>
    <property type="match status" value="1"/>
</dbReference>
<evidence type="ECO:0000256" key="6">
    <source>
        <dbReference type="ARBA" id="ARBA00023163"/>
    </source>
</evidence>
<organism evidence="9 10">
    <name type="scientific">Mya arenaria</name>
    <name type="common">Soft-shell clam</name>
    <dbReference type="NCBI Taxonomy" id="6604"/>
    <lineage>
        <taxon>Eukaryota</taxon>
        <taxon>Metazoa</taxon>
        <taxon>Spiralia</taxon>
        <taxon>Lophotrochozoa</taxon>
        <taxon>Mollusca</taxon>
        <taxon>Bivalvia</taxon>
        <taxon>Autobranchia</taxon>
        <taxon>Heteroconchia</taxon>
        <taxon>Euheterodonta</taxon>
        <taxon>Imparidentia</taxon>
        <taxon>Neoheterodontei</taxon>
        <taxon>Myida</taxon>
        <taxon>Myoidea</taxon>
        <taxon>Myidae</taxon>
        <taxon>Mya</taxon>
    </lineage>
</organism>
<dbReference type="InterPro" id="IPR007080">
    <property type="entry name" value="RNA_pol_Rpb1_1"/>
</dbReference>
<evidence type="ECO:0000256" key="5">
    <source>
        <dbReference type="ARBA" id="ARBA00022695"/>
    </source>
</evidence>
<dbReference type="Pfam" id="PF04997">
    <property type="entry name" value="RNA_pol_Rpb1_1"/>
    <property type="match status" value="1"/>
</dbReference>
<sequence length="309" mass="34780">MNSAGKRMWGSRKTSTSSLFPSNWLIRARWLAKDLYPNPSRNAPRSPISNTRMVDTPLSRKSWAMSNTAATMSFGTDVVVISLPPKLTTTKSAPYIFTCFKSPEVQFRFYTTKDVRALSVKEITNVETFDTLNHPTVGGLYDQALGPSDEHDVCFTCNQPSLHCPGHMGHMELAMPVFNPLLFMTMLQDRSEDRSQHKQLIEETAKQCLQGKSPEQDKNSHSYKNVEAVRQSISSIFTKVQMRKNKKCAHCLAKRKTLRHEDRSKIFLVGTLADAPKEKGKTKVTNNQTGDDPEDDGDDEEEGDNSDTE</sequence>
<evidence type="ECO:0000259" key="8">
    <source>
        <dbReference type="Pfam" id="PF04997"/>
    </source>
</evidence>
<feature type="compositionally biased region" description="Acidic residues" evidence="7">
    <location>
        <begin position="291"/>
        <end position="309"/>
    </location>
</feature>
<dbReference type="EC" id="2.7.7.6" evidence="2"/>
<dbReference type="SUPFAM" id="SSF64484">
    <property type="entry name" value="beta and beta-prime subunits of DNA dependent RNA-polymerase"/>
    <property type="match status" value="1"/>
</dbReference>
<protein>
    <recommendedName>
        <fullName evidence="2">DNA-directed RNA polymerase</fullName>
        <ecNumber evidence="2">2.7.7.6</ecNumber>
    </recommendedName>
</protein>
<keyword evidence="6" id="KW-0804">Transcription</keyword>
<dbReference type="InterPro" id="IPR045867">
    <property type="entry name" value="DNA-dir_RpoC_beta_prime"/>
</dbReference>
<evidence type="ECO:0000256" key="1">
    <source>
        <dbReference type="ARBA" id="ARBA00006460"/>
    </source>
</evidence>
<name>A0ABY7EDC8_MYAAR</name>
<dbReference type="Gene3D" id="4.10.860.120">
    <property type="entry name" value="RNA polymerase II, clamp domain"/>
    <property type="match status" value="1"/>
</dbReference>
<accession>A0ABY7EDC8</accession>
<dbReference type="Proteomes" id="UP001164746">
    <property type="component" value="Chromosome 6"/>
</dbReference>
<feature type="region of interest" description="Disordered" evidence="7">
    <location>
        <begin position="272"/>
        <end position="309"/>
    </location>
</feature>
<reference evidence="9" key="1">
    <citation type="submission" date="2022-11" db="EMBL/GenBank/DDBJ databases">
        <title>Centuries of genome instability and evolution in soft-shell clam transmissible cancer (bioRxiv).</title>
        <authorList>
            <person name="Hart S.F.M."/>
            <person name="Yonemitsu M.A."/>
            <person name="Giersch R.M."/>
            <person name="Beal B.F."/>
            <person name="Arriagada G."/>
            <person name="Davis B.W."/>
            <person name="Ostrander E.A."/>
            <person name="Goff S.P."/>
            <person name="Metzger M.J."/>
        </authorList>
    </citation>
    <scope>NUCLEOTIDE SEQUENCE</scope>
    <source>
        <strain evidence="9">MELC-2E11</strain>
        <tissue evidence="9">Siphon/mantle</tissue>
    </source>
</reference>
<evidence type="ECO:0000313" key="9">
    <source>
        <dbReference type="EMBL" id="WAR08032.1"/>
    </source>
</evidence>
<keyword evidence="4" id="KW-0808">Transferase</keyword>
<gene>
    <name evidence="9" type="ORF">MAR_017990</name>
</gene>
<dbReference type="PANTHER" id="PTHR19376">
    <property type="entry name" value="DNA-DIRECTED RNA POLYMERASE"/>
    <property type="match status" value="1"/>
</dbReference>